<organism evidence="4 5">
    <name type="scientific">Streptococcus suis</name>
    <dbReference type="NCBI Taxonomy" id="1307"/>
    <lineage>
        <taxon>Bacteria</taxon>
        <taxon>Bacillati</taxon>
        <taxon>Bacillota</taxon>
        <taxon>Bacilli</taxon>
        <taxon>Lactobacillales</taxon>
        <taxon>Streptococcaceae</taxon>
        <taxon>Streptococcus</taxon>
    </lineage>
</organism>
<keyword evidence="2 4" id="KW-0808">Transferase</keyword>
<evidence type="ECO:0000256" key="2">
    <source>
        <dbReference type="ARBA" id="ARBA00022679"/>
    </source>
</evidence>
<gene>
    <name evidence="4" type="ORF">EI998_01890</name>
</gene>
<dbReference type="CDD" id="cd00761">
    <property type="entry name" value="Glyco_tranf_GTA_type"/>
    <property type="match status" value="1"/>
</dbReference>
<proteinExistence type="predicted"/>
<evidence type="ECO:0000259" key="3">
    <source>
        <dbReference type="Pfam" id="PF00535"/>
    </source>
</evidence>
<dbReference type="InterPro" id="IPR029044">
    <property type="entry name" value="Nucleotide-diphossugar_trans"/>
</dbReference>
<dbReference type="Pfam" id="PF00535">
    <property type="entry name" value="Glycos_transf_2"/>
    <property type="match status" value="1"/>
</dbReference>
<dbReference type="SUPFAM" id="SSF53448">
    <property type="entry name" value="Nucleotide-diphospho-sugar transferases"/>
    <property type="match status" value="1"/>
</dbReference>
<reference evidence="4 5" key="2">
    <citation type="submission" date="2018-12" db="EMBL/GenBank/DDBJ databases">
        <title>Whole-genome sequences of fifteen clinical Streptococcus suis strains isolated from pigs between 2006 and 2018.</title>
        <authorList>
            <person name="Stevens M.J.A."/>
            <person name="Cernela N."/>
            <person name="Spoerry Serrano N."/>
            <person name="Schmitt S."/>
            <person name="Schrenzel J."/>
            <person name="Stephan R."/>
        </authorList>
    </citation>
    <scope>NUCLEOTIDE SEQUENCE [LARGE SCALE GENOMIC DNA]</scope>
    <source>
        <strain evidence="4 5">PP422</strain>
    </source>
</reference>
<dbReference type="InterPro" id="IPR001173">
    <property type="entry name" value="Glyco_trans_2-like"/>
</dbReference>
<keyword evidence="1" id="KW-0328">Glycosyltransferase</keyword>
<dbReference type="Gene3D" id="3.90.550.10">
    <property type="entry name" value="Spore Coat Polysaccharide Biosynthesis Protein SpsA, Chain A"/>
    <property type="match status" value="1"/>
</dbReference>
<dbReference type="PANTHER" id="PTHR22916">
    <property type="entry name" value="GLYCOSYLTRANSFERASE"/>
    <property type="match status" value="1"/>
</dbReference>
<evidence type="ECO:0000256" key="1">
    <source>
        <dbReference type="ARBA" id="ARBA00022676"/>
    </source>
</evidence>
<dbReference type="Proteomes" id="UP000274117">
    <property type="component" value="Unassembled WGS sequence"/>
</dbReference>
<reference evidence="4 5" key="1">
    <citation type="submission" date="2018-11" db="EMBL/GenBank/DDBJ databases">
        <authorList>
            <person name="Stevens M.J."/>
            <person name="Cernela N."/>
            <person name="Spoerry Serrano N."/>
            <person name="Schmitt S."/>
            <person name="Schrenzel J."/>
            <person name="Stephan R."/>
        </authorList>
    </citation>
    <scope>NUCLEOTIDE SEQUENCE [LARGE SCALE GENOMIC DNA]</scope>
    <source>
        <strain evidence="4 5">PP422</strain>
    </source>
</reference>
<name>A0A3R8RG47_STRSU</name>
<dbReference type="AlphaFoldDB" id="A0A3R8RG47"/>
<protein>
    <submittedName>
        <fullName evidence="4">Glycosyltransferase family 2 protein</fullName>
    </submittedName>
</protein>
<evidence type="ECO:0000313" key="5">
    <source>
        <dbReference type="Proteomes" id="UP000274117"/>
    </source>
</evidence>
<dbReference type="EMBL" id="RSDO01000003">
    <property type="protein sequence ID" value="RRR54621.1"/>
    <property type="molecule type" value="Genomic_DNA"/>
</dbReference>
<dbReference type="GO" id="GO:0016757">
    <property type="term" value="F:glycosyltransferase activity"/>
    <property type="evidence" value="ECO:0007669"/>
    <property type="project" value="UniProtKB-KW"/>
</dbReference>
<evidence type="ECO:0000313" key="4">
    <source>
        <dbReference type="EMBL" id="RRR54621.1"/>
    </source>
</evidence>
<feature type="domain" description="Glycosyltransferase 2-like" evidence="3">
    <location>
        <begin position="5"/>
        <end position="164"/>
    </location>
</feature>
<comment type="caution">
    <text evidence="4">The sequence shown here is derived from an EMBL/GenBank/DDBJ whole genome shotgun (WGS) entry which is preliminary data.</text>
</comment>
<accession>A0A3R8RG47</accession>
<sequence length="292" mass="34164">MEKVSVIVPVFNAGIYLKQCLDSIINQTYQNLEIVLVNDGSTDGSASVCEQYRQKDSRVKLVNKPLGGGGVGAARNTALQLVSGHYILFVDNDDWLEPNHIEYLYQSLNETDADIAVVNFTQFMEETNSFAFHLQAQDYFRQIFSPREWFKKEYESRFAISQCFTVPWCKLYKVALLDGIVYPEDEKVEDDYTTWKIYLKAERIVYSNTSLYYHRKRQTSVTKTVEISSVFPLKSIEERIAILSLIGFDIEPELRAYRWRLNLHKDFYLNAGRMQDYQKCMQKISILEKWKR</sequence>
<dbReference type="PANTHER" id="PTHR22916:SF51">
    <property type="entry name" value="GLYCOSYLTRANSFERASE EPSH-RELATED"/>
    <property type="match status" value="1"/>
</dbReference>